<gene>
    <name evidence="2" type="ORF">SPHINGO8BC_90567</name>
</gene>
<feature type="transmembrane region" description="Helical" evidence="1">
    <location>
        <begin position="20"/>
        <end position="37"/>
    </location>
</feature>
<evidence type="ECO:0000313" key="2">
    <source>
        <dbReference type="EMBL" id="VXD08475.1"/>
    </source>
</evidence>
<organism evidence="2 3">
    <name type="scientific">Sphingobacterium multivorum</name>
    <dbReference type="NCBI Taxonomy" id="28454"/>
    <lineage>
        <taxon>Bacteria</taxon>
        <taxon>Pseudomonadati</taxon>
        <taxon>Bacteroidota</taxon>
        <taxon>Sphingobacteriia</taxon>
        <taxon>Sphingobacteriales</taxon>
        <taxon>Sphingobacteriaceae</taxon>
        <taxon>Sphingobacterium</taxon>
    </lineage>
</organism>
<keyword evidence="1" id="KW-0472">Membrane</keyword>
<dbReference type="EMBL" id="CABWMV010000028">
    <property type="protein sequence ID" value="VXD08475.1"/>
    <property type="molecule type" value="Genomic_DNA"/>
</dbReference>
<reference evidence="2 3" key="1">
    <citation type="submission" date="2019-10" db="EMBL/GenBank/DDBJ databases">
        <authorList>
            <person name="Karimi E."/>
        </authorList>
    </citation>
    <scope>NUCLEOTIDE SEQUENCE [LARGE SCALE GENOMIC DNA]</scope>
    <source>
        <strain evidence="2">Sphingobacterium sp. 8BC</strain>
    </source>
</reference>
<proteinExistence type="predicted"/>
<dbReference type="AlphaFoldDB" id="A0A654DSH2"/>
<protein>
    <submittedName>
        <fullName evidence="2">Uncharacterized protein</fullName>
    </submittedName>
</protein>
<keyword evidence="1" id="KW-0812">Transmembrane</keyword>
<evidence type="ECO:0000313" key="3">
    <source>
        <dbReference type="Proteomes" id="UP000432350"/>
    </source>
</evidence>
<accession>A0A654DSH2</accession>
<evidence type="ECO:0000256" key="1">
    <source>
        <dbReference type="SAM" id="Phobius"/>
    </source>
</evidence>
<name>A0A654DSH2_SPHMU</name>
<keyword evidence="1" id="KW-1133">Transmembrane helix</keyword>
<sequence>MRAKTGVMQHNEAAIAVKSPVPISFPSVTILFLNFFYRQVF</sequence>
<dbReference type="Proteomes" id="UP000432350">
    <property type="component" value="Unassembled WGS sequence"/>
</dbReference>